<evidence type="ECO:0000256" key="3">
    <source>
        <dbReference type="ARBA" id="ARBA00022603"/>
    </source>
</evidence>
<evidence type="ECO:0000313" key="13">
    <source>
        <dbReference type="Proteomes" id="UP000765003"/>
    </source>
</evidence>
<dbReference type="EC" id="2.1.1.74" evidence="10"/>
<accession>A0ABS3AWW4</accession>
<dbReference type="NCBIfam" id="TIGR00137">
    <property type="entry name" value="gid_trmFO"/>
    <property type="match status" value="1"/>
</dbReference>
<evidence type="ECO:0000313" key="12">
    <source>
        <dbReference type="EMBL" id="MBN4077312.1"/>
    </source>
</evidence>
<keyword evidence="4 10" id="KW-0285">Flavoprotein</keyword>
<dbReference type="InterPro" id="IPR004417">
    <property type="entry name" value="TrmFO"/>
</dbReference>
<feature type="domain" description="MnmG N-terminal" evidence="11">
    <location>
        <begin position="5"/>
        <end position="374"/>
    </location>
</feature>
<keyword evidence="2 10" id="KW-0963">Cytoplasm</keyword>
<keyword evidence="7 10" id="KW-0274">FAD</keyword>
<keyword evidence="3 10" id="KW-0489">Methyltransferase</keyword>
<comment type="function">
    <text evidence="10">Catalyzes the folate-dependent formation of 5-methyl-uridine at position 54 (M-5-U54) in all tRNAs.</text>
</comment>
<keyword evidence="6 10" id="KW-0819">tRNA processing</keyword>
<keyword evidence="9 10" id="KW-0520">NAD</keyword>
<dbReference type="HAMAP" id="MF_01037">
    <property type="entry name" value="TrmFO"/>
    <property type="match status" value="1"/>
</dbReference>
<evidence type="ECO:0000256" key="8">
    <source>
        <dbReference type="ARBA" id="ARBA00022857"/>
    </source>
</evidence>
<comment type="catalytic activity">
    <reaction evidence="10">
        <text>uridine(54) in tRNA + (6R)-5,10-methylene-5,6,7,8-tetrahydrofolate + NADH + H(+) = 5-methyluridine(54) in tRNA + (6S)-5,6,7,8-tetrahydrofolate + NAD(+)</text>
        <dbReference type="Rhea" id="RHEA:16873"/>
        <dbReference type="Rhea" id="RHEA-COMP:10167"/>
        <dbReference type="Rhea" id="RHEA-COMP:10193"/>
        <dbReference type="ChEBI" id="CHEBI:15378"/>
        <dbReference type="ChEBI" id="CHEBI:15636"/>
        <dbReference type="ChEBI" id="CHEBI:57453"/>
        <dbReference type="ChEBI" id="CHEBI:57540"/>
        <dbReference type="ChEBI" id="CHEBI:57945"/>
        <dbReference type="ChEBI" id="CHEBI:65315"/>
        <dbReference type="ChEBI" id="CHEBI:74447"/>
        <dbReference type="EC" id="2.1.1.74"/>
    </reaction>
</comment>
<reference evidence="12" key="1">
    <citation type="submission" date="2021-02" db="EMBL/GenBank/DDBJ databases">
        <title>Activity-based single-cell genomes from oceanic crustal fluid captures similar information to metagenomic and metatranscriptomic surveys with orders of magnitude less sampling.</title>
        <authorList>
            <person name="D'Angelo T.S."/>
            <person name="Orcutt B.N."/>
        </authorList>
    </citation>
    <scope>NUCLEOTIDE SEQUENCE [LARGE SCALE GENOMIC DNA]</scope>
    <source>
        <strain evidence="12">AH-315-E05</strain>
    </source>
</reference>
<evidence type="ECO:0000256" key="10">
    <source>
        <dbReference type="HAMAP-Rule" id="MF_01037"/>
    </source>
</evidence>
<dbReference type="Proteomes" id="UP000765003">
    <property type="component" value="Unassembled WGS sequence"/>
</dbReference>
<dbReference type="InterPro" id="IPR036188">
    <property type="entry name" value="FAD/NAD-bd_sf"/>
</dbReference>
<feature type="binding site" evidence="10">
    <location>
        <begin position="10"/>
        <end position="15"/>
    </location>
    <ligand>
        <name>FAD</name>
        <dbReference type="ChEBI" id="CHEBI:57692"/>
    </ligand>
</feature>
<gene>
    <name evidence="10 12" type="primary">trmFO</name>
    <name evidence="12" type="ORF">JYT19_00205</name>
</gene>
<proteinExistence type="inferred from homology"/>
<evidence type="ECO:0000256" key="4">
    <source>
        <dbReference type="ARBA" id="ARBA00022630"/>
    </source>
</evidence>
<sequence length="446" mass="49820">MNKEKVRVVGAGLAGSEAALQLSKRGFLVELYEMKPKKKTKAQVSDHLAELVCSNSFRSNNPLNAVGLIKEEMRIAGGELILCADKAQVPAGDALAVDREIFSKLVEGKILKNKNITLIKDEVNKLFNDDIVTIVATGPLTSDGLAKDIQSYIGHESLDFYDAIAPIIDADSIDLNKAYFKSRYDKGSGDDYLNCPMTKVEYENFYSALIEADQAKAKEFENLHYFEGCLPIEELAKRGKQTLLFGPFKPVGLEHPTTNEKYHAVIQLRKENIHGTAFNFVGCQTRLKQPDQKRVFKLIPGLEKARFLRFGALHRNTYLDAPNVLDNYLQLVPNKKPIKNTFFAGQITGVEGYVESMACGLITAAIVANLLKNKPLNLPCETTALGGLYRHIRGTFRANTKQKYTPSNINWSMVVPLPKTNKKMPRAQKREALSKRALQNIKEWVV</sequence>
<dbReference type="EMBL" id="JAFITA010000001">
    <property type="protein sequence ID" value="MBN4077312.1"/>
    <property type="molecule type" value="Genomic_DNA"/>
</dbReference>
<dbReference type="InterPro" id="IPR002218">
    <property type="entry name" value="MnmG-rel"/>
</dbReference>
<comment type="catalytic activity">
    <reaction evidence="10">
        <text>uridine(54) in tRNA + (6R)-5,10-methylene-5,6,7,8-tetrahydrofolate + NADPH + H(+) = 5-methyluridine(54) in tRNA + (6S)-5,6,7,8-tetrahydrofolate + NADP(+)</text>
        <dbReference type="Rhea" id="RHEA:62372"/>
        <dbReference type="Rhea" id="RHEA-COMP:10167"/>
        <dbReference type="Rhea" id="RHEA-COMP:10193"/>
        <dbReference type="ChEBI" id="CHEBI:15378"/>
        <dbReference type="ChEBI" id="CHEBI:15636"/>
        <dbReference type="ChEBI" id="CHEBI:57453"/>
        <dbReference type="ChEBI" id="CHEBI:57783"/>
        <dbReference type="ChEBI" id="CHEBI:58349"/>
        <dbReference type="ChEBI" id="CHEBI:65315"/>
        <dbReference type="ChEBI" id="CHEBI:74447"/>
        <dbReference type="EC" id="2.1.1.74"/>
    </reaction>
</comment>
<dbReference type="Pfam" id="PF01134">
    <property type="entry name" value="GIDA"/>
    <property type="match status" value="1"/>
</dbReference>
<comment type="caution">
    <text evidence="12">The sequence shown here is derived from an EMBL/GenBank/DDBJ whole genome shotgun (WGS) entry which is preliminary data.</text>
</comment>
<comment type="similarity">
    <text evidence="10">Belongs to the MnmG family. TrmFO subfamily.</text>
</comment>
<dbReference type="SUPFAM" id="SSF51905">
    <property type="entry name" value="FAD/NAD(P)-binding domain"/>
    <property type="match status" value="1"/>
</dbReference>
<evidence type="ECO:0000256" key="2">
    <source>
        <dbReference type="ARBA" id="ARBA00022490"/>
    </source>
</evidence>
<keyword evidence="5 10" id="KW-0808">Transferase</keyword>
<evidence type="ECO:0000256" key="1">
    <source>
        <dbReference type="ARBA" id="ARBA00001974"/>
    </source>
</evidence>
<evidence type="ECO:0000256" key="5">
    <source>
        <dbReference type="ARBA" id="ARBA00022679"/>
    </source>
</evidence>
<dbReference type="NCBIfam" id="NF003739">
    <property type="entry name" value="PRK05335.1"/>
    <property type="match status" value="1"/>
</dbReference>
<organism evidence="12 13">
    <name type="scientific">Sulfobacillus acidophilus</name>
    <dbReference type="NCBI Taxonomy" id="53633"/>
    <lineage>
        <taxon>Bacteria</taxon>
        <taxon>Bacillati</taxon>
        <taxon>Bacillota</taxon>
        <taxon>Clostridia</taxon>
        <taxon>Eubacteriales</taxon>
        <taxon>Clostridiales Family XVII. Incertae Sedis</taxon>
        <taxon>Sulfobacillus</taxon>
    </lineage>
</organism>
<dbReference type="PANTHER" id="PTHR11806:SF2">
    <property type="entry name" value="METHYLENETETRAHYDROFOLATE--TRNA-(URACIL-5-)-METHYLTRANSFERASE TRMFO"/>
    <property type="match status" value="1"/>
</dbReference>
<dbReference type="PANTHER" id="PTHR11806">
    <property type="entry name" value="GLUCOSE INHIBITED DIVISION PROTEIN A"/>
    <property type="match status" value="1"/>
</dbReference>
<keyword evidence="8 10" id="KW-0521">NADP</keyword>
<protein>
    <recommendedName>
        <fullName evidence="10">Methylenetetrahydrofolate--tRNA-(uracil-5-)-methyltransferase TrmFO</fullName>
        <ecNumber evidence="10">2.1.1.74</ecNumber>
    </recommendedName>
    <alternativeName>
        <fullName evidence="10">Folate-dependent tRNA (uracil-5-)-methyltransferase</fullName>
    </alternativeName>
    <alternativeName>
        <fullName evidence="10">Folate-dependent tRNA(M-5-U54)-methyltransferase</fullName>
    </alternativeName>
</protein>
<evidence type="ECO:0000259" key="11">
    <source>
        <dbReference type="Pfam" id="PF01134"/>
    </source>
</evidence>
<keyword evidence="13" id="KW-1185">Reference proteome</keyword>
<evidence type="ECO:0000256" key="6">
    <source>
        <dbReference type="ARBA" id="ARBA00022694"/>
    </source>
</evidence>
<evidence type="ECO:0000256" key="7">
    <source>
        <dbReference type="ARBA" id="ARBA00022827"/>
    </source>
</evidence>
<comment type="cofactor">
    <cofactor evidence="1 10">
        <name>FAD</name>
        <dbReference type="ChEBI" id="CHEBI:57692"/>
    </cofactor>
</comment>
<name>A0ABS3AWW4_9FIRM</name>
<dbReference type="Gene3D" id="3.50.50.60">
    <property type="entry name" value="FAD/NAD(P)-binding domain"/>
    <property type="match status" value="2"/>
</dbReference>
<comment type="subcellular location">
    <subcellularLocation>
        <location evidence="10">Cytoplasm</location>
    </subcellularLocation>
</comment>
<dbReference type="InterPro" id="IPR040131">
    <property type="entry name" value="MnmG_N"/>
</dbReference>
<evidence type="ECO:0000256" key="9">
    <source>
        <dbReference type="ARBA" id="ARBA00023027"/>
    </source>
</evidence>